<sequence>MSVHAAAPLRRRLISNWAKISARAYRPCLRYASTTTTTSKTSKFAVYTTRLNAISARTGVSLPSLALSFGVLHELSAIIPLFILFFGFQAANVGANIVQWAGEVTEESEHDHGKLNWRVTVGDWLAEGERRVDKVARRYGLFGYEKGQKAVLEGGVHAEEEAKQLALAAKGSKAAADVTNAIAAYVLVKVSINILPRCM</sequence>
<gene>
    <name evidence="1" type="ORF">QFC21_003847</name>
</gene>
<keyword evidence="2" id="KW-1185">Reference proteome</keyword>
<accession>A0ACC2VL91</accession>
<protein>
    <submittedName>
        <fullName evidence="1">Uncharacterized protein</fullName>
    </submittedName>
</protein>
<evidence type="ECO:0000313" key="1">
    <source>
        <dbReference type="EMBL" id="KAJ9099845.1"/>
    </source>
</evidence>
<dbReference type="EMBL" id="JASBWT010000012">
    <property type="protein sequence ID" value="KAJ9099845.1"/>
    <property type="molecule type" value="Genomic_DNA"/>
</dbReference>
<name>A0ACC2VL91_9TREE</name>
<evidence type="ECO:0000313" key="2">
    <source>
        <dbReference type="Proteomes" id="UP001227268"/>
    </source>
</evidence>
<dbReference type="Proteomes" id="UP001227268">
    <property type="component" value="Unassembled WGS sequence"/>
</dbReference>
<proteinExistence type="predicted"/>
<comment type="caution">
    <text evidence="1">The sequence shown here is derived from an EMBL/GenBank/DDBJ whole genome shotgun (WGS) entry which is preliminary data.</text>
</comment>
<reference evidence="1" key="1">
    <citation type="submission" date="2023-04" db="EMBL/GenBank/DDBJ databases">
        <title>Draft Genome sequencing of Naganishia species isolated from polar environments using Oxford Nanopore Technology.</title>
        <authorList>
            <person name="Leo P."/>
            <person name="Venkateswaran K."/>
        </authorList>
    </citation>
    <scope>NUCLEOTIDE SEQUENCE</scope>
    <source>
        <strain evidence="1">MNA-CCFEE 5423</strain>
    </source>
</reference>
<organism evidence="1 2">
    <name type="scientific">Naganishia friedmannii</name>
    <dbReference type="NCBI Taxonomy" id="89922"/>
    <lineage>
        <taxon>Eukaryota</taxon>
        <taxon>Fungi</taxon>
        <taxon>Dikarya</taxon>
        <taxon>Basidiomycota</taxon>
        <taxon>Agaricomycotina</taxon>
        <taxon>Tremellomycetes</taxon>
        <taxon>Filobasidiales</taxon>
        <taxon>Filobasidiaceae</taxon>
        <taxon>Naganishia</taxon>
    </lineage>
</organism>